<evidence type="ECO:0000256" key="1">
    <source>
        <dbReference type="SAM" id="MobiDB-lite"/>
    </source>
</evidence>
<dbReference type="EMBL" id="JAAXPC010000003">
    <property type="protein sequence ID" value="NKY01446.1"/>
    <property type="molecule type" value="Genomic_DNA"/>
</dbReference>
<accession>A0A846WK94</accession>
<dbReference type="SUPFAM" id="SSF55729">
    <property type="entry name" value="Acyl-CoA N-acyltransferases (Nat)"/>
    <property type="match status" value="1"/>
</dbReference>
<dbReference type="Proteomes" id="UP000563898">
    <property type="component" value="Unassembled WGS sequence"/>
</dbReference>
<sequence>MIMTTTEPTTLTSYPGPPSAAASELIDTARTVDLEMGFADRIPTHPRATSTIEIRTRLHRWGAPTTTEPRLAGVILVTRTEDGPYELDVVIDPDHRATGVATSAFECIAAQRPPGFPPVGRPILARSAGAHPAAARLARRCGAAVIGERHHLVLPSRSALSHSRASDVAGSDRLVHNAVGADGTLEVFDHGHLLAAVRTDRHGDVGVIGSVTMIGPPSAQRLSPVVAAAADALFASGVTSVETTLNPEEPDALAAFRSAAFHHDRTDILYSPGVPSPSLSSPGFPSLTEDFS</sequence>
<evidence type="ECO:0000313" key="2">
    <source>
        <dbReference type="EMBL" id="NKY01446.1"/>
    </source>
</evidence>
<feature type="compositionally biased region" description="Low complexity" evidence="1">
    <location>
        <begin position="1"/>
        <end position="12"/>
    </location>
</feature>
<name>A0A846WK94_9ACTN</name>
<dbReference type="Gene3D" id="3.40.630.30">
    <property type="match status" value="1"/>
</dbReference>
<reference evidence="2 3" key="1">
    <citation type="submission" date="2020-04" db="EMBL/GenBank/DDBJ databases">
        <title>MicrobeNet Type strains.</title>
        <authorList>
            <person name="Nicholson A.C."/>
        </authorList>
    </citation>
    <scope>NUCLEOTIDE SEQUENCE [LARGE SCALE GENOMIC DNA]</scope>
    <source>
        <strain evidence="2 3">ATCC BAA-14</strain>
    </source>
</reference>
<feature type="region of interest" description="Disordered" evidence="1">
    <location>
        <begin position="272"/>
        <end position="292"/>
    </location>
</feature>
<dbReference type="InterPro" id="IPR016181">
    <property type="entry name" value="Acyl_CoA_acyltransferase"/>
</dbReference>
<protein>
    <submittedName>
        <fullName evidence="2">Uncharacterized protein</fullName>
    </submittedName>
</protein>
<organism evidence="2 3">
    <name type="scientific">Gordonia polyisoprenivorans</name>
    <dbReference type="NCBI Taxonomy" id="84595"/>
    <lineage>
        <taxon>Bacteria</taxon>
        <taxon>Bacillati</taxon>
        <taxon>Actinomycetota</taxon>
        <taxon>Actinomycetes</taxon>
        <taxon>Mycobacteriales</taxon>
        <taxon>Gordoniaceae</taxon>
        <taxon>Gordonia</taxon>
    </lineage>
</organism>
<feature type="region of interest" description="Disordered" evidence="1">
    <location>
        <begin position="1"/>
        <end position="20"/>
    </location>
</feature>
<comment type="caution">
    <text evidence="2">The sequence shown here is derived from an EMBL/GenBank/DDBJ whole genome shotgun (WGS) entry which is preliminary data.</text>
</comment>
<evidence type="ECO:0000313" key="3">
    <source>
        <dbReference type="Proteomes" id="UP000563898"/>
    </source>
</evidence>
<dbReference type="AlphaFoldDB" id="A0A846WK94"/>
<gene>
    <name evidence="2" type="ORF">HGA05_07665</name>
</gene>
<proteinExistence type="predicted"/>